<accession>A0ACC3Z940</accession>
<evidence type="ECO:0000313" key="2">
    <source>
        <dbReference type="Proteomes" id="UP000805649"/>
    </source>
</evidence>
<dbReference type="EMBL" id="VUJX02000002">
    <property type="protein sequence ID" value="KAL0940594.1"/>
    <property type="molecule type" value="Genomic_DNA"/>
</dbReference>
<proteinExistence type="predicted"/>
<organism evidence="1 2">
    <name type="scientific">Colletotrichum truncatum</name>
    <name type="common">Anthracnose fungus</name>
    <name type="synonym">Colletotrichum capsici</name>
    <dbReference type="NCBI Taxonomy" id="5467"/>
    <lineage>
        <taxon>Eukaryota</taxon>
        <taxon>Fungi</taxon>
        <taxon>Dikarya</taxon>
        <taxon>Ascomycota</taxon>
        <taxon>Pezizomycotina</taxon>
        <taxon>Sordariomycetes</taxon>
        <taxon>Hypocreomycetidae</taxon>
        <taxon>Glomerellales</taxon>
        <taxon>Glomerellaceae</taxon>
        <taxon>Colletotrichum</taxon>
        <taxon>Colletotrichum truncatum species complex</taxon>
    </lineage>
</organism>
<sequence length="739" mass="84730">MPPLTPQAQFLHPVPKPITFLEFFNAVRATTPPRFPHARVSQPRRIALAVSGGVDSMALAFLFNQLREINPLMKIADNPLARITAYVIDHGLRQESAEEAFAVSKELRKFKYIVPIVDKINWKKEGIEGDPALSPNLESIARRARYRRLGLISRNLNVESIFLAHHQDDQYETVLMRLLAGHGSRGLRGMMPHGSIPECYDMHGVYESGHVDDQALRMPMVSFRPPKRDWKYVRRELSADMDWELYSAELRAGLQMGWHEGPYVDDEVDSLFAATASATAKAKLAAAAAAARSVQRIVTEDAGVMIYRPLLEFSKDRLIATCEKNNVPWFEDRTNADRTLTMRNAVRHMVRNHQLPEALRKESVLRMSARCDARVKAEEWEAERWIRRGVKAEFEPNVGTLIVTLPSMATTHGKTRHRSGKKRRELRLAQKRTIAAIVVRKLLSFVSPEKHHAQLSSLQTVVARLFPSLSDPSDPPVVPRKPFNQASVLFLPLSDPNKWYLVREPYPSIHPVPETTFNTNASGFQRRHPQFPPARPDTELKDGQSLTDDPTKQISSMEWLHRLQHEPLRNFPEPSSRNWYSWKRFQLWDGRFWIRLRGRARSVFRIAPFSPQHAKAFREGLGGGSSSGSNSSNKEVPADDARIRFEGILKRFAPGKVRYTLPALYAVNRDEETGQEILRMLALPTLGIQLPGLERWVLCEARYRKVDWDLLDLNPHRHEVMFNGSIPMHNRRWKRFEWS</sequence>
<comment type="caution">
    <text evidence="1">The sequence shown here is derived from an EMBL/GenBank/DDBJ whole genome shotgun (WGS) entry which is preliminary data.</text>
</comment>
<protein>
    <submittedName>
        <fullName evidence="1">PP-loop family protein</fullName>
    </submittedName>
</protein>
<name>A0ACC3Z940_COLTU</name>
<keyword evidence="2" id="KW-1185">Reference proteome</keyword>
<dbReference type="Proteomes" id="UP000805649">
    <property type="component" value="Unassembled WGS sequence"/>
</dbReference>
<evidence type="ECO:0000313" key="1">
    <source>
        <dbReference type="EMBL" id="KAL0940594.1"/>
    </source>
</evidence>
<reference evidence="1 2" key="1">
    <citation type="journal article" date="2020" name="Phytopathology">
        <title>Genome Sequence Resources of Colletotrichum truncatum, C. plurivorum, C. musicola, and C. sojae: Four Species Pathogenic to Soybean (Glycine max).</title>
        <authorList>
            <person name="Rogerio F."/>
            <person name="Boufleur T.R."/>
            <person name="Ciampi-Guillardi M."/>
            <person name="Sukno S.A."/>
            <person name="Thon M.R."/>
            <person name="Massola Junior N.S."/>
            <person name="Baroncelli R."/>
        </authorList>
    </citation>
    <scope>NUCLEOTIDE SEQUENCE [LARGE SCALE GENOMIC DNA]</scope>
    <source>
        <strain evidence="1 2">CMES1059</strain>
    </source>
</reference>
<gene>
    <name evidence="1" type="ORF">CTRU02_203358</name>
</gene>